<dbReference type="Pfam" id="PF13365">
    <property type="entry name" value="Trypsin_2"/>
    <property type="match status" value="1"/>
</dbReference>
<dbReference type="PANTHER" id="PTHR36234:SF5">
    <property type="entry name" value="LYSYL ENDOPEPTIDASE"/>
    <property type="match status" value="1"/>
</dbReference>
<keyword evidence="2" id="KW-0732">Signal</keyword>
<dbReference type="Gene3D" id="2.40.10.10">
    <property type="entry name" value="Trypsin-like serine proteases"/>
    <property type="match status" value="2"/>
</dbReference>
<evidence type="ECO:0000256" key="1">
    <source>
        <dbReference type="SAM" id="MobiDB-lite"/>
    </source>
</evidence>
<sequence>MPLTTGRRKAGIAIGACVAVVLAGAAGATAWHAAGDNGKPVGTWQDAPAAARTPVAADQRLGNGQSPPDATVDRQKAEKPAGGPTNSPSAAVKEPRTEATTTPAQPGTAERPIESGTANGRQRVGESLRVTKQLGSVAGKPEKETFRYPGASYVKLHFSRMALLPGDYVTVSNADGTESYRYEATQNPADSDRWAMSVTGDTAVLEVHRGPGNPLELGRLPGDPGVVVDRVAKGFTRTEQDRQPEKQLIAPGRTGREESVCGSDTSADAACYRSSDPVAYTKSKAIARLLINGTELCTGWRVGPKNRMLTNNHCFTTSSEAYDTEVWFNYQCATCGGYDVYQPTKVWGSQVVATDRTYDFTLFSVDKFAAIQKYGYLTLDTKRPAKNQELYVPQHPAGEPTRIAGSLGEKAGNCSVVNPGYDGYATGSDVAYYCDTEGGSSGSPVLSRATNKVVALHHFGGCPNSGVRADLLAAKLAKNL</sequence>
<reference evidence="3 4" key="1">
    <citation type="submission" date="2020-08" db="EMBL/GenBank/DDBJ databases">
        <title>Sequencing the genomes of 1000 actinobacteria strains.</title>
        <authorList>
            <person name="Klenk H.-P."/>
        </authorList>
    </citation>
    <scope>NUCLEOTIDE SEQUENCE [LARGE SCALE GENOMIC DNA]</scope>
    <source>
        <strain evidence="3 4">DSM 45518</strain>
    </source>
</reference>
<dbReference type="InterPro" id="IPR043504">
    <property type="entry name" value="Peptidase_S1_PA_chymotrypsin"/>
</dbReference>
<dbReference type="EMBL" id="JACHMF010000001">
    <property type="protein sequence ID" value="MBB4696486.1"/>
    <property type="molecule type" value="Genomic_DNA"/>
</dbReference>
<proteinExistence type="predicted"/>
<evidence type="ECO:0000256" key="2">
    <source>
        <dbReference type="SAM" id="SignalP"/>
    </source>
</evidence>
<dbReference type="PANTHER" id="PTHR36234">
    <property type="entry name" value="LYSYL ENDOPEPTIDASE"/>
    <property type="match status" value="1"/>
</dbReference>
<evidence type="ECO:0000313" key="4">
    <source>
        <dbReference type="Proteomes" id="UP000542742"/>
    </source>
</evidence>
<dbReference type="SUPFAM" id="SSF50494">
    <property type="entry name" value="Trypsin-like serine proteases"/>
    <property type="match status" value="1"/>
</dbReference>
<feature type="chain" id="PRO_5030675253" evidence="2">
    <location>
        <begin position="34"/>
        <end position="480"/>
    </location>
</feature>
<feature type="signal peptide" evidence="2">
    <location>
        <begin position="1"/>
        <end position="33"/>
    </location>
</feature>
<feature type="region of interest" description="Disordered" evidence="1">
    <location>
        <begin position="58"/>
        <end position="132"/>
    </location>
</feature>
<dbReference type="RefSeq" id="WP_239092609.1">
    <property type="nucleotide sequence ID" value="NZ_BOMC01000023.1"/>
</dbReference>
<keyword evidence="4" id="KW-1185">Reference proteome</keyword>
<gene>
    <name evidence="3" type="ORF">BKA14_006634</name>
</gene>
<organism evidence="3 4">
    <name type="scientific">Paractinoplanes abujensis</name>
    <dbReference type="NCBI Taxonomy" id="882441"/>
    <lineage>
        <taxon>Bacteria</taxon>
        <taxon>Bacillati</taxon>
        <taxon>Actinomycetota</taxon>
        <taxon>Actinomycetes</taxon>
        <taxon>Micromonosporales</taxon>
        <taxon>Micromonosporaceae</taxon>
        <taxon>Paractinoplanes</taxon>
    </lineage>
</organism>
<dbReference type="AlphaFoldDB" id="A0A7W7D0K8"/>
<comment type="caution">
    <text evidence="3">The sequence shown here is derived from an EMBL/GenBank/DDBJ whole genome shotgun (WGS) entry which is preliminary data.</text>
</comment>
<evidence type="ECO:0000313" key="3">
    <source>
        <dbReference type="EMBL" id="MBB4696486.1"/>
    </source>
</evidence>
<name>A0A7W7D0K8_9ACTN</name>
<accession>A0A7W7D0K8</accession>
<feature type="region of interest" description="Disordered" evidence="1">
    <location>
        <begin position="237"/>
        <end position="261"/>
    </location>
</feature>
<dbReference type="Proteomes" id="UP000542742">
    <property type="component" value="Unassembled WGS sequence"/>
</dbReference>
<protein>
    <submittedName>
        <fullName evidence="3">V8-like Glu-specific endopeptidase</fullName>
    </submittedName>
</protein>
<dbReference type="InterPro" id="IPR009003">
    <property type="entry name" value="Peptidase_S1_PA"/>
</dbReference>